<dbReference type="Proteomes" id="UP001610563">
    <property type="component" value="Unassembled WGS sequence"/>
</dbReference>
<evidence type="ECO:0000313" key="2">
    <source>
        <dbReference type="EMBL" id="KAL2799941.1"/>
    </source>
</evidence>
<protein>
    <submittedName>
        <fullName evidence="2">Uncharacterized protein</fullName>
    </submittedName>
</protein>
<feature type="compositionally biased region" description="Basic and acidic residues" evidence="1">
    <location>
        <begin position="45"/>
        <end position="57"/>
    </location>
</feature>
<keyword evidence="3" id="KW-1185">Reference proteome</keyword>
<name>A0ABR4GLS4_9EURO</name>
<comment type="caution">
    <text evidence="2">The sequence shown here is derived from an EMBL/GenBank/DDBJ whole genome shotgun (WGS) entry which is preliminary data.</text>
</comment>
<organism evidence="2 3">
    <name type="scientific">Aspergillus keveii</name>
    <dbReference type="NCBI Taxonomy" id="714993"/>
    <lineage>
        <taxon>Eukaryota</taxon>
        <taxon>Fungi</taxon>
        <taxon>Dikarya</taxon>
        <taxon>Ascomycota</taxon>
        <taxon>Pezizomycotina</taxon>
        <taxon>Eurotiomycetes</taxon>
        <taxon>Eurotiomycetidae</taxon>
        <taxon>Eurotiales</taxon>
        <taxon>Aspergillaceae</taxon>
        <taxon>Aspergillus</taxon>
        <taxon>Aspergillus subgen. Nidulantes</taxon>
    </lineage>
</organism>
<feature type="region of interest" description="Disordered" evidence="1">
    <location>
        <begin position="45"/>
        <end position="64"/>
    </location>
</feature>
<evidence type="ECO:0000256" key="1">
    <source>
        <dbReference type="SAM" id="MobiDB-lite"/>
    </source>
</evidence>
<dbReference type="EMBL" id="JBFTWV010000005">
    <property type="protein sequence ID" value="KAL2799941.1"/>
    <property type="molecule type" value="Genomic_DNA"/>
</dbReference>
<proteinExistence type="predicted"/>
<reference evidence="2 3" key="1">
    <citation type="submission" date="2024-07" db="EMBL/GenBank/DDBJ databases">
        <title>Section-level genome sequencing and comparative genomics of Aspergillus sections Usti and Cavernicolus.</title>
        <authorList>
            <consortium name="Lawrence Berkeley National Laboratory"/>
            <person name="Nybo J.L."/>
            <person name="Vesth T.C."/>
            <person name="Theobald S."/>
            <person name="Frisvad J.C."/>
            <person name="Larsen T.O."/>
            <person name="Kjaerboelling I."/>
            <person name="Rothschild-Mancinelli K."/>
            <person name="Lyhne E.K."/>
            <person name="Kogle M.E."/>
            <person name="Barry K."/>
            <person name="Clum A."/>
            <person name="Na H."/>
            <person name="Ledsgaard L."/>
            <person name="Lin J."/>
            <person name="Lipzen A."/>
            <person name="Kuo A."/>
            <person name="Riley R."/>
            <person name="Mondo S."/>
            <person name="Labutti K."/>
            <person name="Haridas S."/>
            <person name="Pangalinan J."/>
            <person name="Salamov A.A."/>
            <person name="Simmons B.A."/>
            <person name="Magnuson J.K."/>
            <person name="Chen J."/>
            <person name="Drula E."/>
            <person name="Henrissat B."/>
            <person name="Wiebenga A."/>
            <person name="Lubbers R.J."/>
            <person name="Gomes A.C."/>
            <person name="Makela M.R."/>
            <person name="Stajich J."/>
            <person name="Grigoriev I.V."/>
            <person name="Mortensen U.H."/>
            <person name="De Vries R.P."/>
            <person name="Baker S.E."/>
            <person name="Andersen M.R."/>
        </authorList>
    </citation>
    <scope>NUCLEOTIDE SEQUENCE [LARGE SCALE GENOMIC DNA]</scope>
    <source>
        <strain evidence="2 3">CBS 209.92</strain>
    </source>
</reference>
<sequence>MLWHLYLTSLPRANPTNPAQFDSSQSKRADCGRVETKARMKRGVHTEWQEEKWKNEPGNKPSNGRRLFQDVVKGCGDVDHTAYVLLRFRQQRVSVGWSRLRLMSSYSGKSGPIRLSHGCDDLGSLLRLGGFGFRSSQFGPEPEIWKAEPWGRQGWGMSVEK</sequence>
<accession>A0ABR4GLS4</accession>
<evidence type="ECO:0000313" key="3">
    <source>
        <dbReference type="Proteomes" id="UP001610563"/>
    </source>
</evidence>
<gene>
    <name evidence="2" type="ORF">BJX66DRAFT_291977</name>
</gene>